<sequence length="328" mass="35883">MKIYTENELRNTVNVNEDVIKIIEDGFASLVTKEVGMPPIMRIDIPENNGEVDLKTAYIPGYGKFAIKMSSGFFDNPKLGLPSGSGMMILLSTETGRPQAILLDNGYLTDVRTAAAGAISAKYFAKEMIDTAGVIGVGNQARFQIEALAQVRSFKKLQVYGRNQEKAISFKEDMKKKLNVEVKVCPTMEEVVKSSDTVVTTTPAEHPLIQSDWLHPGLHITAMGSDAEHKQEIAADVFSHADRIFCDVKSQCVRLGELHHAKDEGVITDQTEITELGQVITGHKSGRTSDNEITICDLTGTGVQDTAIALSAYDELERYSKGLEITNA</sequence>
<dbReference type="Proteomes" id="UP001500880">
    <property type="component" value="Unassembled WGS sequence"/>
</dbReference>
<evidence type="ECO:0000313" key="1">
    <source>
        <dbReference type="EMBL" id="GAA0488223.1"/>
    </source>
</evidence>
<reference evidence="1 2" key="1">
    <citation type="journal article" date="2019" name="Int. J. Syst. Evol. Microbiol.">
        <title>The Global Catalogue of Microorganisms (GCM) 10K type strain sequencing project: providing services to taxonomists for standard genome sequencing and annotation.</title>
        <authorList>
            <consortium name="The Broad Institute Genomics Platform"/>
            <consortium name="The Broad Institute Genome Sequencing Center for Infectious Disease"/>
            <person name="Wu L."/>
            <person name="Ma J."/>
        </authorList>
    </citation>
    <scope>NUCLEOTIDE SEQUENCE [LARGE SCALE GENOMIC DNA]</scope>
    <source>
        <strain evidence="1 2">JCM 12389</strain>
    </source>
</reference>
<dbReference type="SUPFAM" id="SSF51735">
    <property type="entry name" value="NAD(P)-binding Rossmann-fold domains"/>
    <property type="match status" value="1"/>
</dbReference>
<dbReference type="EMBL" id="BAAADO010000002">
    <property type="protein sequence ID" value="GAA0488223.1"/>
    <property type="molecule type" value="Genomic_DNA"/>
</dbReference>
<dbReference type="NCBIfam" id="NF006141">
    <property type="entry name" value="PRK08291.1"/>
    <property type="match status" value="1"/>
</dbReference>
<name>A0ABN1B1V6_9BACI</name>
<dbReference type="InterPro" id="IPR036291">
    <property type="entry name" value="NAD(P)-bd_dom_sf"/>
</dbReference>
<dbReference type="PANTHER" id="PTHR13812:SF19">
    <property type="entry name" value="KETIMINE REDUCTASE MU-CRYSTALLIN"/>
    <property type="match status" value="1"/>
</dbReference>
<accession>A0ABN1B1V6</accession>
<organism evidence="1 2">
    <name type="scientific">Salinibacillus aidingensis</name>
    <dbReference type="NCBI Taxonomy" id="237684"/>
    <lineage>
        <taxon>Bacteria</taxon>
        <taxon>Bacillati</taxon>
        <taxon>Bacillota</taxon>
        <taxon>Bacilli</taxon>
        <taxon>Bacillales</taxon>
        <taxon>Bacillaceae</taxon>
        <taxon>Salinibacillus</taxon>
    </lineage>
</organism>
<gene>
    <name evidence="1" type="primary">eutC</name>
    <name evidence="1" type="ORF">GCM10008986_12310</name>
</gene>
<dbReference type="Gene3D" id="3.40.50.720">
    <property type="entry name" value="NAD(P)-binding Rossmann-like Domain"/>
    <property type="match status" value="1"/>
</dbReference>
<dbReference type="Gene3D" id="3.30.1780.10">
    <property type="entry name" value="ornithine cyclodeaminase, domain 1"/>
    <property type="match status" value="1"/>
</dbReference>
<dbReference type="Pfam" id="PF02423">
    <property type="entry name" value="OCD_Mu_crystall"/>
    <property type="match status" value="1"/>
</dbReference>
<dbReference type="PANTHER" id="PTHR13812">
    <property type="entry name" value="KETIMINE REDUCTASE MU-CRYSTALLIN"/>
    <property type="match status" value="1"/>
</dbReference>
<comment type="caution">
    <text evidence="1">The sequence shown here is derived from an EMBL/GenBank/DDBJ whole genome shotgun (WGS) entry which is preliminary data.</text>
</comment>
<keyword evidence="2" id="KW-1185">Reference proteome</keyword>
<dbReference type="RefSeq" id="WP_343838791.1">
    <property type="nucleotide sequence ID" value="NZ_BAAADO010000002.1"/>
</dbReference>
<proteinExistence type="predicted"/>
<dbReference type="InterPro" id="IPR023401">
    <property type="entry name" value="ODC_N"/>
</dbReference>
<dbReference type="InterPro" id="IPR003462">
    <property type="entry name" value="ODC_Mu_crystall"/>
</dbReference>
<evidence type="ECO:0000313" key="2">
    <source>
        <dbReference type="Proteomes" id="UP001500880"/>
    </source>
</evidence>
<dbReference type="PIRSF" id="PIRSF001439">
    <property type="entry name" value="CryM"/>
    <property type="match status" value="1"/>
</dbReference>
<protein>
    <submittedName>
        <fullName evidence="1">Ectoine utilization protein EutC</fullName>
    </submittedName>
</protein>